<dbReference type="OrthoDB" id="2595244at2759"/>
<dbReference type="InterPro" id="IPR043502">
    <property type="entry name" value="DNA/RNA_pol_sf"/>
</dbReference>
<dbReference type="InterPro" id="IPR043128">
    <property type="entry name" value="Rev_trsase/Diguanyl_cyclase"/>
</dbReference>
<dbReference type="Proteomes" id="UP000765509">
    <property type="component" value="Unassembled WGS sequence"/>
</dbReference>
<evidence type="ECO:0000259" key="2">
    <source>
        <dbReference type="Pfam" id="PF17919"/>
    </source>
</evidence>
<dbReference type="InterPro" id="IPR041577">
    <property type="entry name" value="RT_RNaseH_2"/>
</dbReference>
<feature type="domain" description="Reverse transcriptase/retrotransposon-derived protein RNase H-like" evidence="2">
    <location>
        <begin position="38"/>
        <end position="115"/>
    </location>
</feature>
<gene>
    <name evidence="3" type="ORF">O181_017235</name>
</gene>
<comment type="caution">
    <text evidence="3">The sequence shown here is derived from an EMBL/GenBank/DDBJ whole genome shotgun (WGS) entry which is preliminary data.</text>
</comment>
<dbReference type="InterPro" id="IPR050951">
    <property type="entry name" value="Retrovirus_Pol_polyprotein"/>
</dbReference>
<dbReference type="PANTHER" id="PTHR37984">
    <property type="entry name" value="PROTEIN CBG26694"/>
    <property type="match status" value="1"/>
</dbReference>
<dbReference type="Pfam" id="PF17919">
    <property type="entry name" value="RT_RNaseH_2"/>
    <property type="match status" value="1"/>
</dbReference>
<reference evidence="3" key="1">
    <citation type="submission" date="2021-03" db="EMBL/GenBank/DDBJ databases">
        <title>Draft genome sequence of rust myrtle Austropuccinia psidii MF-1, a brazilian biotype.</title>
        <authorList>
            <person name="Quecine M.C."/>
            <person name="Pachon D.M.R."/>
            <person name="Bonatelli M.L."/>
            <person name="Correr F.H."/>
            <person name="Franceschini L.M."/>
            <person name="Leite T.F."/>
            <person name="Margarido G.R.A."/>
            <person name="Almeida C.A."/>
            <person name="Ferrarezi J.A."/>
            <person name="Labate C.A."/>
        </authorList>
    </citation>
    <scope>NUCLEOTIDE SEQUENCE</scope>
    <source>
        <strain evidence="3">MF-1</strain>
    </source>
</reference>
<dbReference type="SUPFAM" id="SSF56672">
    <property type="entry name" value="DNA/RNA polymerases"/>
    <property type="match status" value="1"/>
</dbReference>
<evidence type="ECO:0000256" key="1">
    <source>
        <dbReference type="ARBA" id="ARBA00023268"/>
    </source>
</evidence>
<evidence type="ECO:0000313" key="3">
    <source>
        <dbReference type="EMBL" id="MBW0477520.1"/>
    </source>
</evidence>
<sequence>MQSFLGFASYYRNHIRTFAHIASSLYKLCSKDVFFEITKERRDSYERIKAELRDAPMLILPHFVPPFNLYIDAACSQGLGAALHQRKIVDGEPREGVICYISRKLKYSEARLHSLEFFTEHEDYQETHAEIANSHPRVWKQYDHHIQRIQKPHQCRWLLDNVKSNLAYDPEAEANSPIHFMEIDRRNNFRFSEWAADSGDTDSEGTETPILGISSSQLYNEFFSAVMKTYAKHKQHAILLQLLQQNYRTPELECQLEEPWLRDFKDNKDFLIDVLLYHREKHKKCTYSSMQGPYIPDPVVMS</sequence>
<dbReference type="Gene3D" id="3.30.70.270">
    <property type="match status" value="1"/>
</dbReference>
<dbReference type="EMBL" id="AVOT02004842">
    <property type="protein sequence ID" value="MBW0477520.1"/>
    <property type="molecule type" value="Genomic_DNA"/>
</dbReference>
<dbReference type="GO" id="GO:0003824">
    <property type="term" value="F:catalytic activity"/>
    <property type="evidence" value="ECO:0007669"/>
    <property type="project" value="UniProtKB-KW"/>
</dbReference>
<keyword evidence="1" id="KW-0511">Multifunctional enzyme</keyword>
<keyword evidence="4" id="KW-1185">Reference proteome</keyword>
<proteinExistence type="predicted"/>
<accession>A0A9Q3GST6</accession>
<protein>
    <recommendedName>
        <fullName evidence="2">Reverse transcriptase/retrotransposon-derived protein RNase H-like domain-containing protein</fullName>
    </recommendedName>
</protein>
<name>A0A9Q3GST6_9BASI</name>
<evidence type="ECO:0000313" key="4">
    <source>
        <dbReference type="Proteomes" id="UP000765509"/>
    </source>
</evidence>
<dbReference type="AlphaFoldDB" id="A0A9Q3GST6"/>
<dbReference type="PANTHER" id="PTHR37984:SF5">
    <property type="entry name" value="PROTEIN NYNRIN-LIKE"/>
    <property type="match status" value="1"/>
</dbReference>
<organism evidence="3 4">
    <name type="scientific">Austropuccinia psidii MF-1</name>
    <dbReference type="NCBI Taxonomy" id="1389203"/>
    <lineage>
        <taxon>Eukaryota</taxon>
        <taxon>Fungi</taxon>
        <taxon>Dikarya</taxon>
        <taxon>Basidiomycota</taxon>
        <taxon>Pucciniomycotina</taxon>
        <taxon>Pucciniomycetes</taxon>
        <taxon>Pucciniales</taxon>
        <taxon>Sphaerophragmiaceae</taxon>
        <taxon>Austropuccinia</taxon>
    </lineage>
</organism>